<comment type="similarity">
    <text evidence="2 10">Belongs to the IPP isomerase type 1 family.</text>
</comment>
<feature type="binding site" evidence="10">
    <location>
        <position position="120"/>
    </location>
    <ligand>
        <name>Mn(2+)</name>
        <dbReference type="ChEBI" id="CHEBI:29035"/>
    </ligand>
</feature>
<dbReference type="OrthoDB" id="9809458at2"/>
<keyword evidence="6 10" id="KW-0460">Magnesium</keyword>
<dbReference type="HAMAP" id="MF_00202">
    <property type="entry name" value="Idi"/>
    <property type="match status" value="1"/>
</dbReference>
<feature type="active site" evidence="10 11">
    <location>
        <position position="122"/>
    </location>
</feature>
<dbReference type="NCBIfam" id="TIGR02150">
    <property type="entry name" value="IPP_isom_1"/>
    <property type="match status" value="1"/>
</dbReference>
<evidence type="ECO:0000256" key="5">
    <source>
        <dbReference type="ARBA" id="ARBA00022723"/>
    </source>
</evidence>
<dbReference type="CDD" id="cd02885">
    <property type="entry name" value="NUDIX_IPP_Isomerase"/>
    <property type="match status" value="1"/>
</dbReference>
<evidence type="ECO:0000256" key="4">
    <source>
        <dbReference type="ARBA" id="ARBA00022490"/>
    </source>
</evidence>
<keyword evidence="5 10" id="KW-0479">Metal-binding</keyword>
<dbReference type="InterPro" id="IPR056375">
    <property type="entry name" value="Idi_bact"/>
</dbReference>
<comment type="cofactor">
    <cofactor evidence="10">
        <name>Mg(2+)</name>
        <dbReference type="ChEBI" id="CHEBI:18420"/>
    </cofactor>
    <text evidence="10">Binds 1 Mg(2+) ion per subunit. The magnesium ion binds only when substrate is bound.</text>
</comment>
<feature type="binding site" evidence="10">
    <location>
        <position position="77"/>
    </location>
    <ligand>
        <name>Mn(2+)</name>
        <dbReference type="ChEBI" id="CHEBI:29035"/>
    </ligand>
</feature>
<dbReference type="GO" id="GO:0050992">
    <property type="term" value="P:dimethylallyl diphosphate biosynthetic process"/>
    <property type="evidence" value="ECO:0007669"/>
    <property type="project" value="UniProtKB-UniRule"/>
</dbReference>
<feature type="binding site" evidence="10">
    <location>
        <position position="40"/>
    </location>
    <ligand>
        <name>Mn(2+)</name>
        <dbReference type="ChEBI" id="CHEBI:29035"/>
    </ligand>
</feature>
<reference evidence="13 14" key="1">
    <citation type="submission" date="2019-09" db="EMBL/GenBank/DDBJ databases">
        <title>Whole-genome sequence of the purple sulfur bacterium Thiohalocapsa marina DSM 19078.</title>
        <authorList>
            <person name="Kyndt J.A."/>
            <person name="Meyer T.E."/>
        </authorList>
    </citation>
    <scope>NUCLEOTIDE SEQUENCE [LARGE SCALE GENOMIC DNA]</scope>
    <source>
        <strain evidence="13 14">DSM 19078</strain>
    </source>
</reference>
<dbReference type="InterPro" id="IPR011876">
    <property type="entry name" value="IsopentenylPP_isomerase_typ1"/>
</dbReference>
<evidence type="ECO:0000256" key="3">
    <source>
        <dbReference type="ARBA" id="ARBA00012057"/>
    </source>
</evidence>
<keyword evidence="8 10" id="KW-0414">Isoprene biosynthesis</keyword>
<dbReference type="SUPFAM" id="SSF55811">
    <property type="entry name" value="Nudix"/>
    <property type="match status" value="1"/>
</dbReference>
<proteinExistence type="inferred from homology"/>
<dbReference type="InterPro" id="IPR015797">
    <property type="entry name" value="NUDIX_hydrolase-like_dom_sf"/>
</dbReference>
<keyword evidence="7 10" id="KW-0464">Manganese</keyword>
<feature type="active site" evidence="10 11">
    <location>
        <position position="75"/>
    </location>
</feature>
<dbReference type="Proteomes" id="UP000322981">
    <property type="component" value="Unassembled WGS sequence"/>
</dbReference>
<dbReference type="PANTHER" id="PTHR10885:SF0">
    <property type="entry name" value="ISOPENTENYL-DIPHOSPHATE DELTA-ISOMERASE"/>
    <property type="match status" value="1"/>
</dbReference>
<keyword evidence="14" id="KW-1185">Reference proteome</keyword>
<feature type="binding site" evidence="10">
    <location>
        <position position="122"/>
    </location>
    <ligand>
        <name>Mn(2+)</name>
        <dbReference type="ChEBI" id="CHEBI:29035"/>
    </ligand>
</feature>
<dbReference type="GO" id="GO:0004452">
    <property type="term" value="F:isopentenyl-diphosphate delta-isomerase activity"/>
    <property type="evidence" value="ECO:0007669"/>
    <property type="project" value="UniProtKB-UniRule"/>
</dbReference>
<accession>A0A5M8FNZ2</accession>
<dbReference type="NCBIfam" id="NF002995">
    <property type="entry name" value="PRK03759.1"/>
    <property type="match status" value="1"/>
</dbReference>
<comment type="pathway">
    <text evidence="1 10">Isoprenoid biosynthesis; dimethylallyl diphosphate biosynthesis; dimethylallyl diphosphate from isopentenyl diphosphate: step 1/1.</text>
</comment>
<evidence type="ECO:0000256" key="2">
    <source>
        <dbReference type="ARBA" id="ARBA00007579"/>
    </source>
</evidence>
<evidence type="ECO:0000256" key="10">
    <source>
        <dbReference type="HAMAP-Rule" id="MF_00202"/>
    </source>
</evidence>
<evidence type="ECO:0000313" key="14">
    <source>
        <dbReference type="Proteomes" id="UP000322981"/>
    </source>
</evidence>
<dbReference type="PIRSF" id="PIRSF018427">
    <property type="entry name" value="Isopntndiph_ism"/>
    <property type="match status" value="1"/>
</dbReference>
<dbReference type="UniPathway" id="UPA00059">
    <property type="reaction ID" value="UER00104"/>
</dbReference>
<evidence type="ECO:0000259" key="12">
    <source>
        <dbReference type="PROSITE" id="PS51462"/>
    </source>
</evidence>
<dbReference type="Gene3D" id="3.90.79.10">
    <property type="entry name" value="Nucleoside Triphosphate Pyrophosphohydrolase"/>
    <property type="match status" value="1"/>
</dbReference>
<evidence type="ECO:0000256" key="7">
    <source>
        <dbReference type="ARBA" id="ARBA00023211"/>
    </source>
</evidence>
<evidence type="ECO:0000313" key="13">
    <source>
        <dbReference type="EMBL" id="KAA6186643.1"/>
    </source>
</evidence>
<organism evidence="13 14">
    <name type="scientific">Thiohalocapsa marina</name>
    <dbReference type="NCBI Taxonomy" id="424902"/>
    <lineage>
        <taxon>Bacteria</taxon>
        <taxon>Pseudomonadati</taxon>
        <taxon>Pseudomonadota</taxon>
        <taxon>Gammaproteobacteria</taxon>
        <taxon>Chromatiales</taxon>
        <taxon>Chromatiaceae</taxon>
        <taxon>Thiohalocapsa</taxon>
    </lineage>
</organism>
<keyword evidence="9 10" id="KW-0413">Isomerase</keyword>
<comment type="subcellular location">
    <subcellularLocation>
        <location evidence="10">Cytoplasm</location>
    </subcellularLocation>
</comment>
<sequence>MSKHKTVSFDNEPLILVDGEDNVTGYETKVNAHLGNGLLHRAFSIFLFTDDNKVLLQQRSGTKPLWPLYWSNSCCSHPRKGETYDTAVHRRLREELTIDADLVYLYRFRYQAKFAEIGSEHELCSVYVGKIPAPVRVDVNPSEIAAWQWMDCDAVDRLIEQQPDQVTPWFVMEWQRLRSEYRDTIATLPSQSMISAA</sequence>
<dbReference type="GO" id="GO:0005737">
    <property type="term" value="C:cytoplasm"/>
    <property type="evidence" value="ECO:0007669"/>
    <property type="project" value="UniProtKB-SubCell"/>
</dbReference>
<feature type="binding site" evidence="10">
    <location>
        <position position="95"/>
    </location>
    <ligand>
        <name>Mg(2+)</name>
        <dbReference type="ChEBI" id="CHEBI:18420"/>
    </ligand>
</feature>
<evidence type="ECO:0000256" key="9">
    <source>
        <dbReference type="ARBA" id="ARBA00023235"/>
    </source>
</evidence>
<dbReference type="RefSeq" id="WP_150090869.1">
    <property type="nucleotide sequence ID" value="NZ_JBFUOH010000052.1"/>
</dbReference>
<gene>
    <name evidence="10" type="primary">idi</name>
    <name evidence="13" type="ORF">F2Q65_04525</name>
</gene>
<dbReference type="Pfam" id="PF00293">
    <property type="entry name" value="NUDIX"/>
    <property type="match status" value="1"/>
</dbReference>
<dbReference type="EC" id="5.3.3.2" evidence="3 10"/>
<evidence type="ECO:0000256" key="11">
    <source>
        <dbReference type="PIRSR" id="PIRSR018427-1"/>
    </source>
</evidence>
<evidence type="ECO:0000256" key="1">
    <source>
        <dbReference type="ARBA" id="ARBA00004826"/>
    </source>
</evidence>
<name>A0A5M8FNZ2_9GAMM</name>
<feature type="domain" description="Nudix hydrolase" evidence="12">
    <location>
        <begin position="38"/>
        <end position="172"/>
    </location>
</feature>
<comment type="caution">
    <text evidence="13">The sequence shown here is derived from an EMBL/GenBank/DDBJ whole genome shotgun (WGS) entry which is preliminary data.</text>
</comment>
<dbReference type="PROSITE" id="PS51462">
    <property type="entry name" value="NUDIX"/>
    <property type="match status" value="1"/>
</dbReference>
<protein>
    <recommendedName>
        <fullName evidence="3 10">Isopentenyl-diphosphate Delta-isomerase</fullName>
        <shortName evidence="10">IPP isomerase</shortName>
        <ecNumber evidence="3 10">5.3.3.2</ecNumber>
    </recommendedName>
    <alternativeName>
        <fullName evidence="10">IPP:DMAPP isomerase</fullName>
    </alternativeName>
    <alternativeName>
        <fullName evidence="10">Isopentenyl pyrophosphate isomerase</fullName>
    </alternativeName>
</protein>
<dbReference type="GO" id="GO:0046872">
    <property type="term" value="F:metal ion binding"/>
    <property type="evidence" value="ECO:0007669"/>
    <property type="project" value="UniProtKB-KW"/>
</dbReference>
<dbReference type="GO" id="GO:0009240">
    <property type="term" value="P:isopentenyl diphosphate biosynthetic process"/>
    <property type="evidence" value="ECO:0007669"/>
    <property type="project" value="TreeGrafter"/>
</dbReference>
<dbReference type="InterPro" id="IPR000086">
    <property type="entry name" value="NUDIX_hydrolase_dom"/>
</dbReference>
<dbReference type="AlphaFoldDB" id="A0A5M8FNZ2"/>
<comment type="function">
    <text evidence="10">Catalyzes the 1,3-allylic rearrangement of the homoallylic substrate isopentenyl (IPP) to its highly electrophilic allylic isomer, dimethylallyl diphosphate (DMAPP).</text>
</comment>
<comment type="catalytic activity">
    <reaction evidence="10">
        <text>isopentenyl diphosphate = dimethylallyl diphosphate</text>
        <dbReference type="Rhea" id="RHEA:23284"/>
        <dbReference type="ChEBI" id="CHEBI:57623"/>
        <dbReference type="ChEBI" id="CHEBI:128769"/>
        <dbReference type="EC" id="5.3.3.2"/>
    </reaction>
</comment>
<comment type="cofactor">
    <cofactor evidence="10">
        <name>Mn(2+)</name>
        <dbReference type="ChEBI" id="CHEBI:29035"/>
    </cofactor>
    <text evidence="10">Binds 1 Mn(2+) ion per subunit.</text>
</comment>
<evidence type="ECO:0000256" key="8">
    <source>
        <dbReference type="ARBA" id="ARBA00023229"/>
    </source>
</evidence>
<feature type="binding site" evidence="10">
    <location>
        <position position="33"/>
    </location>
    <ligand>
        <name>Mn(2+)</name>
        <dbReference type="ChEBI" id="CHEBI:29035"/>
    </ligand>
</feature>
<evidence type="ECO:0000256" key="6">
    <source>
        <dbReference type="ARBA" id="ARBA00022842"/>
    </source>
</evidence>
<keyword evidence="4 10" id="KW-0963">Cytoplasm</keyword>
<dbReference type="EMBL" id="VWXX01000004">
    <property type="protein sequence ID" value="KAA6186643.1"/>
    <property type="molecule type" value="Genomic_DNA"/>
</dbReference>
<dbReference type="PANTHER" id="PTHR10885">
    <property type="entry name" value="ISOPENTENYL-DIPHOSPHATE DELTA-ISOMERASE"/>
    <property type="match status" value="1"/>
</dbReference>